<gene>
    <name evidence="2" type="ORF">GBG19_00260</name>
</gene>
<sequence>MIKDQEIELFLLKEFSLTDLRNYAYFQDSVDSAYFDNPKQIPKIKKQLFNKNTLLNFDAKIKNVDGIEVIEFESASIEKIEHKFMNFLNKRVLEDKKNLKVKTFIFPLVVFFFTVTLTLIFTSYLLENRLVFSTLLALSPLVLYFSFKRTIKNLYLDRFDEVSSIYSNMSLNKHIVNILLKYSK</sequence>
<comment type="caution">
    <text evidence="2">The sequence shown here is derived from an EMBL/GenBank/DDBJ whole genome shotgun (WGS) entry which is preliminary data.</text>
</comment>
<evidence type="ECO:0000256" key="1">
    <source>
        <dbReference type="SAM" id="Phobius"/>
    </source>
</evidence>
<dbReference type="EMBL" id="WFKK01000001">
    <property type="protein sequence ID" value="KAB7891301.1"/>
    <property type="molecule type" value="Genomic_DNA"/>
</dbReference>
<keyword evidence="1" id="KW-0472">Membrane</keyword>
<evidence type="ECO:0000313" key="3">
    <source>
        <dbReference type="Proteomes" id="UP000472839"/>
    </source>
</evidence>
<dbReference type="RefSeq" id="WP_152279403.1">
    <property type="nucleotide sequence ID" value="NZ_WFKK01000001.1"/>
</dbReference>
<proteinExistence type="predicted"/>
<organism evidence="2 3">
    <name type="scientific">Poseidonibacter ostreae</name>
    <dbReference type="NCBI Taxonomy" id="2654171"/>
    <lineage>
        <taxon>Bacteria</taxon>
        <taxon>Pseudomonadati</taxon>
        <taxon>Campylobacterota</taxon>
        <taxon>Epsilonproteobacteria</taxon>
        <taxon>Campylobacterales</taxon>
        <taxon>Arcobacteraceae</taxon>
        <taxon>Poseidonibacter</taxon>
    </lineage>
</organism>
<accession>A0A6L4WWP0</accession>
<feature type="transmembrane region" description="Helical" evidence="1">
    <location>
        <begin position="130"/>
        <end position="147"/>
    </location>
</feature>
<reference evidence="2 3" key="1">
    <citation type="submission" date="2019-10" db="EMBL/GenBank/DDBJ databases">
        <title>Poseidonibacter ostreae sp. nov., isolated from the gut of the Ostrea denselamellosa.</title>
        <authorList>
            <person name="Choi A."/>
        </authorList>
    </citation>
    <scope>NUCLEOTIDE SEQUENCE [LARGE SCALE GENOMIC DNA]</scope>
    <source>
        <strain evidence="2 3">SJOD-M-33</strain>
    </source>
</reference>
<keyword evidence="1" id="KW-0812">Transmembrane</keyword>
<keyword evidence="1" id="KW-1133">Transmembrane helix</keyword>
<name>A0A6L4WWP0_9BACT</name>
<protein>
    <submittedName>
        <fullName evidence="2">Uncharacterized protein</fullName>
    </submittedName>
</protein>
<dbReference type="AlphaFoldDB" id="A0A6L4WWP0"/>
<evidence type="ECO:0000313" key="2">
    <source>
        <dbReference type="EMBL" id="KAB7891301.1"/>
    </source>
</evidence>
<dbReference type="Proteomes" id="UP000472839">
    <property type="component" value="Unassembled WGS sequence"/>
</dbReference>
<feature type="transmembrane region" description="Helical" evidence="1">
    <location>
        <begin position="104"/>
        <end position="124"/>
    </location>
</feature>